<sequence>MEHQFVHFGDSLTEQSFSQTRGFAFGAALSALYARRLDVLNRGLSGYNSTQALQALPLCIPPPSHSQVRLLTIWLGANDARIPGSPGGPDQSVPIETFKSNIRGIVRHPCVQAHRGVKVVLITTPPVDERKCLKADQEKYPALAGVLRRSAAHTAAYAQAVRDVGVELEVPVVDIWSALVARAGYAGPVEGEAVAGALGLPTCEGLQGFLHDGLHFDGEGYRVLFGEVMGLVGRLWPELMPSRLPMRLPAWDDAGAWQEGGRGDVMLREGRAVETEDGE</sequence>
<organism evidence="2 3">
    <name type="scientific">Salinomyces thailandicus</name>
    <dbReference type="NCBI Taxonomy" id="706561"/>
    <lineage>
        <taxon>Eukaryota</taxon>
        <taxon>Fungi</taxon>
        <taxon>Dikarya</taxon>
        <taxon>Ascomycota</taxon>
        <taxon>Pezizomycotina</taxon>
        <taxon>Dothideomycetes</taxon>
        <taxon>Dothideomycetidae</taxon>
        <taxon>Mycosphaerellales</taxon>
        <taxon>Teratosphaeriaceae</taxon>
        <taxon>Salinomyces</taxon>
    </lineage>
</organism>
<evidence type="ECO:0000313" key="3">
    <source>
        <dbReference type="Proteomes" id="UP000308549"/>
    </source>
</evidence>
<protein>
    <recommendedName>
        <fullName evidence="1">SGNH hydrolase-type esterase domain-containing protein</fullName>
    </recommendedName>
</protein>
<dbReference type="PANTHER" id="PTHR14209">
    <property type="entry name" value="ISOAMYL ACETATE-HYDROLYZING ESTERASE 1"/>
    <property type="match status" value="1"/>
</dbReference>
<proteinExistence type="predicted"/>
<dbReference type="AlphaFoldDB" id="A0A4U0TT12"/>
<dbReference type="SUPFAM" id="SSF52266">
    <property type="entry name" value="SGNH hydrolase"/>
    <property type="match status" value="1"/>
</dbReference>
<reference evidence="2 3" key="1">
    <citation type="submission" date="2017-03" db="EMBL/GenBank/DDBJ databases">
        <title>Genomes of endolithic fungi from Antarctica.</title>
        <authorList>
            <person name="Coleine C."/>
            <person name="Masonjones S."/>
            <person name="Stajich J.E."/>
        </authorList>
    </citation>
    <scope>NUCLEOTIDE SEQUENCE [LARGE SCALE GENOMIC DNA]</scope>
    <source>
        <strain evidence="2 3">CCFEE 6315</strain>
    </source>
</reference>
<dbReference type="Proteomes" id="UP000308549">
    <property type="component" value="Unassembled WGS sequence"/>
</dbReference>
<gene>
    <name evidence="2" type="ORF">B0A50_06151</name>
</gene>
<dbReference type="CDD" id="cd01838">
    <property type="entry name" value="Isoamyl_acetate_hydrolase_like"/>
    <property type="match status" value="1"/>
</dbReference>
<evidence type="ECO:0000313" key="2">
    <source>
        <dbReference type="EMBL" id="TKA25086.1"/>
    </source>
</evidence>
<feature type="domain" description="SGNH hydrolase-type esterase" evidence="1">
    <location>
        <begin position="8"/>
        <end position="222"/>
    </location>
</feature>
<dbReference type="PANTHER" id="PTHR14209:SF19">
    <property type="entry name" value="ISOAMYL ACETATE-HYDROLYZING ESTERASE 1 HOMOLOG"/>
    <property type="match status" value="1"/>
</dbReference>
<dbReference type="InterPro" id="IPR036514">
    <property type="entry name" value="SGNH_hydro_sf"/>
</dbReference>
<keyword evidence="3" id="KW-1185">Reference proteome</keyword>
<evidence type="ECO:0000259" key="1">
    <source>
        <dbReference type="Pfam" id="PF13472"/>
    </source>
</evidence>
<dbReference type="EMBL" id="NAJL01000038">
    <property type="protein sequence ID" value="TKA25086.1"/>
    <property type="molecule type" value="Genomic_DNA"/>
</dbReference>
<comment type="caution">
    <text evidence="2">The sequence shown here is derived from an EMBL/GenBank/DDBJ whole genome shotgun (WGS) entry which is preliminary data.</text>
</comment>
<name>A0A4U0TT12_9PEZI</name>
<dbReference type="InterPro" id="IPR013830">
    <property type="entry name" value="SGNH_hydro"/>
</dbReference>
<dbReference type="Pfam" id="PF13472">
    <property type="entry name" value="Lipase_GDSL_2"/>
    <property type="match status" value="1"/>
</dbReference>
<dbReference type="Gene3D" id="3.40.50.1110">
    <property type="entry name" value="SGNH hydrolase"/>
    <property type="match status" value="1"/>
</dbReference>
<accession>A0A4U0TT12</accession>
<dbReference type="OrthoDB" id="671439at2759"/>
<dbReference type="InterPro" id="IPR045136">
    <property type="entry name" value="Iah1-like"/>
</dbReference>